<dbReference type="RefSeq" id="WP_013156898.1">
    <property type="nucleotide sequence ID" value="NC_014212.1"/>
</dbReference>
<accession>D7BI17</accession>
<reference evidence="2 3" key="1">
    <citation type="journal article" date="2010" name="Stand. Genomic Sci.">
        <title>Complete genome sequence of Meiothermus silvanus type strain (VI-R2).</title>
        <authorList>
            <person name="Sikorski J."/>
            <person name="Tindall B.J."/>
            <person name="Lowry S."/>
            <person name="Lucas S."/>
            <person name="Nolan M."/>
            <person name="Copeland A."/>
            <person name="Glavina Del Rio T."/>
            <person name="Tice H."/>
            <person name="Cheng J.F."/>
            <person name="Han C."/>
            <person name="Pitluck S."/>
            <person name="Liolios K."/>
            <person name="Ivanova N."/>
            <person name="Mavromatis K."/>
            <person name="Mikhailova N."/>
            <person name="Pati A."/>
            <person name="Goodwin L."/>
            <person name="Chen A."/>
            <person name="Palaniappan K."/>
            <person name="Land M."/>
            <person name="Hauser L."/>
            <person name="Chang Y.J."/>
            <person name="Jeffries C.D."/>
            <person name="Rohde M."/>
            <person name="Goker M."/>
            <person name="Woyke T."/>
            <person name="Bristow J."/>
            <person name="Eisen J.A."/>
            <person name="Markowitz V."/>
            <person name="Hugenholtz P."/>
            <person name="Kyrpides N.C."/>
            <person name="Klenk H.P."/>
            <person name="Lapidus A."/>
        </authorList>
    </citation>
    <scope>NUCLEOTIDE SEQUENCE [LARGE SCALE GENOMIC DNA]</scope>
    <source>
        <strain evidence="3">ATCC 700542 / DSM 9946 / VI-R2</strain>
    </source>
</reference>
<dbReference type="AlphaFoldDB" id="D7BI17"/>
<name>D7BI17_ALLS1</name>
<dbReference type="InterPro" id="IPR050266">
    <property type="entry name" value="AB_hydrolase_sf"/>
</dbReference>
<keyword evidence="3" id="KW-1185">Reference proteome</keyword>
<sequence>MSTTLPQFDVPESLRLYRREVTAGGLRFHLYDAGRGPAWVLLHGLADEADSWRHVIPALAQTHRVIAPDLPGFGRTERPQRAYTPGFFVRAVAALLEELGLGEVALVGNSLGAEIAARLALERPRLVNRLVLVDGPSLGGGVSPALLRMLVPGLGERYYTRLRASQDEAYATLRPYYADLEALPPEDRAFLRERVWARVWSDGQRRAFFSTLRQAALASLTGGSRFREALKHLQVPTLIVWGEKDYIVPVAVGQALAALIPKAKLQVIPSCGHLPQQEKPEELVRLLLLPALLRREPLQPTFDLPDQV</sequence>
<dbReference type="GO" id="GO:0016020">
    <property type="term" value="C:membrane"/>
    <property type="evidence" value="ECO:0007669"/>
    <property type="project" value="TreeGrafter"/>
</dbReference>
<dbReference type="KEGG" id="msv:Mesil_0350"/>
<dbReference type="STRING" id="526227.Mesil_0350"/>
<dbReference type="InterPro" id="IPR029058">
    <property type="entry name" value="AB_hydrolase_fold"/>
</dbReference>
<dbReference type="Pfam" id="PF00561">
    <property type="entry name" value="Abhydrolase_1"/>
    <property type="match status" value="1"/>
</dbReference>
<dbReference type="HOGENOM" id="CLU_020336_13_2_0"/>
<evidence type="ECO:0000259" key="1">
    <source>
        <dbReference type="Pfam" id="PF00561"/>
    </source>
</evidence>
<organism evidence="2 3">
    <name type="scientific">Allomeiothermus silvanus (strain ATCC 700542 / DSM 9946 / NBRC 106475 / NCIMB 13440 / VI-R2)</name>
    <name type="common">Thermus silvanus</name>
    <dbReference type="NCBI Taxonomy" id="526227"/>
    <lineage>
        <taxon>Bacteria</taxon>
        <taxon>Thermotogati</taxon>
        <taxon>Deinococcota</taxon>
        <taxon>Deinococci</taxon>
        <taxon>Thermales</taxon>
        <taxon>Thermaceae</taxon>
        <taxon>Allomeiothermus</taxon>
    </lineage>
</organism>
<dbReference type="OrthoDB" id="9805423at2"/>
<protein>
    <submittedName>
        <fullName evidence="2">Alpha/beta hydrolase fold protein</fullName>
    </submittedName>
</protein>
<gene>
    <name evidence="2" type="ordered locus">Mesil_0350</name>
</gene>
<feature type="domain" description="AB hydrolase-1" evidence="1">
    <location>
        <begin position="40"/>
        <end position="280"/>
    </location>
</feature>
<dbReference type="Proteomes" id="UP000001916">
    <property type="component" value="Chromosome"/>
</dbReference>
<evidence type="ECO:0000313" key="2">
    <source>
        <dbReference type="EMBL" id="ADH62291.1"/>
    </source>
</evidence>
<dbReference type="GO" id="GO:0016787">
    <property type="term" value="F:hydrolase activity"/>
    <property type="evidence" value="ECO:0007669"/>
    <property type="project" value="UniProtKB-KW"/>
</dbReference>
<dbReference type="PANTHER" id="PTHR43798">
    <property type="entry name" value="MONOACYLGLYCEROL LIPASE"/>
    <property type="match status" value="1"/>
</dbReference>
<dbReference type="Gene3D" id="3.40.50.1820">
    <property type="entry name" value="alpha/beta hydrolase"/>
    <property type="match status" value="1"/>
</dbReference>
<dbReference type="PRINTS" id="PR00111">
    <property type="entry name" value="ABHYDROLASE"/>
</dbReference>
<dbReference type="SUPFAM" id="SSF53474">
    <property type="entry name" value="alpha/beta-Hydrolases"/>
    <property type="match status" value="1"/>
</dbReference>
<keyword evidence="2" id="KW-0378">Hydrolase</keyword>
<dbReference type="PRINTS" id="PR00412">
    <property type="entry name" value="EPOXHYDRLASE"/>
</dbReference>
<dbReference type="PANTHER" id="PTHR43798:SF33">
    <property type="entry name" value="HYDROLASE, PUTATIVE (AFU_ORTHOLOGUE AFUA_2G14860)-RELATED"/>
    <property type="match status" value="1"/>
</dbReference>
<evidence type="ECO:0000313" key="3">
    <source>
        <dbReference type="Proteomes" id="UP000001916"/>
    </source>
</evidence>
<dbReference type="EMBL" id="CP002042">
    <property type="protein sequence ID" value="ADH62291.1"/>
    <property type="molecule type" value="Genomic_DNA"/>
</dbReference>
<dbReference type="eggNOG" id="COG2267">
    <property type="taxonomic scope" value="Bacteria"/>
</dbReference>
<dbReference type="InterPro" id="IPR000073">
    <property type="entry name" value="AB_hydrolase_1"/>
</dbReference>
<dbReference type="InterPro" id="IPR000639">
    <property type="entry name" value="Epox_hydrolase-like"/>
</dbReference>
<proteinExistence type="predicted"/>